<reference evidence="1" key="1">
    <citation type="journal article" date="2021" name="Sci. Adv.">
        <title>The American lobster genome reveals insights on longevity, neural, and immune adaptations.</title>
        <authorList>
            <person name="Polinski J.M."/>
            <person name="Zimin A.V."/>
            <person name="Clark K.F."/>
            <person name="Kohn A.B."/>
            <person name="Sadowski N."/>
            <person name="Timp W."/>
            <person name="Ptitsyn A."/>
            <person name="Khanna P."/>
            <person name="Romanova D.Y."/>
            <person name="Williams P."/>
            <person name="Greenwood S.J."/>
            <person name="Moroz L.L."/>
            <person name="Walt D.R."/>
            <person name="Bodnar A.G."/>
        </authorList>
    </citation>
    <scope>NUCLEOTIDE SEQUENCE</scope>
    <source>
        <strain evidence="1">GMGI-L3</strain>
    </source>
</reference>
<sequence length="50" mass="5232">MGRGATQDSSNTPSQASLIRISRLMTFTLGSVLFPSQALVPHTSLLTGQG</sequence>
<dbReference type="Proteomes" id="UP000747542">
    <property type="component" value="Unassembled WGS sequence"/>
</dbReference>
<evidence type="ECO:0000313" key="1">
    <source>
        <dbReference type="EMBL" id="KAG7173454.1"/>
    </source>
</evidence>
<organism evidence="1 2">
    <name type="scientific">Homarus americanus</name>
    <name type="common">American lobster</name>
    <dbReference type="NCBI Taxonomy" id="6706"/>
    <lineage>
        <taxon>Eukaryota</taxon>
        <taxon>Metazoa</taxon>
        <taxon>Ecdysozoa</taxon>
        <taxon>Arthropoda</taxon>
        <taxon>Crustacea</taxon>
        <taxon>Multicrustacea</taxon>
        <taxon>Malacostraca</taxon>
        <taxon>Eumalacostraca</taxon>
        <taxon>Eucarida</taxon>
        <taxon>Decapoda</taxon>
        <taxon>Pleocyemata</taxon>
        <taxon>Astacidea</taxon>
        <taxon>Nephropoidea</taxon>
        <taxon>Nephropidae</taxon>
        <taxon>Homarus</taxon>
    </lineage>
</organism>
<gene>
    <name evidence="1" type="ORF">Hamer_G024577</name>
</gene>
<protein>
    <submittedName>
        <fullName evidence="1">Uncharacterized protein</fullName>
    </submittedName>
</protein>
<dbReference type="AlphaFoldDB" id="A0A8J5N5E4"/>
<comment type="caution">
    <text evidence="1">The sequence shown here is derived from an EMBL/GenBank/DDBJ whole genome shotgun (WGS) entry which is preliminary data.</text>
</comment>
<name>A0A8J5N5E4_HOMAM</name>
<feature type="non-terminal residue" evidence="1">
    <location>
        <position position="1"/>
    </location>
</feature>
<accession>A0A8J5N5E4</accession>
<proteinExistence type="predicted"/>
<dbReference type="EMBL" id="JAHLQT010009821">
    <property type="protein sequence ID" value="KAG7173454.1"/>
    <property type="molecule type" value="Genomic_DNA"/>
</dbReference>
<keyword evidence="2" id="KW-1185">Reference proteome</keyword>
<evidence type="ECO:0000313" key="2">
    <source>
        <dbReference type="Proteomes" id="UP000747542"/>
    </source>
</evidence>